<evidence type="ECO:0000256" key="4">
    <source>
        <dbReference type="ARBA" id="ARBA00022801"/>
    </source>
</evidence>
<accession>A0A6J6DTZ3</accession>
<protein>
    <recommendedName>
        <fullName evidence="9">Type-5 uracil-DNA glycosylase</fullName>
    </recommendedName>
</protein>
<dbReference type="GO" id="GO:0046872">
    <property type="term" value="F:metal ion binding"/>
    <property type="evidence" value="ECO:0007669"/>
    <property type="project" value="UniProtKB-KW"/>
</dbReference>
<dbReference type="Gene3D" id="3.40.470.10">
    <property type="entry name" value="Uracil-DNA glycosylase-like domain"/>
    <property type="match status" value="1"/>
</dbReference>
<evidence type="ECO:0000256" key="2">
    <source>
        <dbReference type="ARBA" id="ARBA00022723"/>
    </source>
</evidence>
<dbReference type="GO" id="GO:0004844">
    <property type="term" value="F:uracil DNA N-glycosylase activity"/>
    <property type="evidence" value="ECO:0007669"/>
    <property type="project" value="InterPro"/>
</dbReference>
<dbReference type="PANTHER" id="PTHR33693:SF3">
    <property type="entry name" value="TYPE-5 URACIL-DNA GLYCOSYLASE"/>
    <property type="match status" value="1"/>
</dbReference>
<keyword evidence="2" id="KW-0479">Metal-binding</keyword>
<evidence type="ECO:0000256" key="3">
    <source>
        <dbReference type="ARBA" id="ARBA00022763"/>
    </source>
</evidence>
<keyword evidence="6" id="KW-0411">Iron-sulfur</keyword>
<name>A0A6J6DTZ3_9ZZZZ</name>
<dbReference type="InterPro" id="IPR005122">
    <property type="entry name" value="Uracil-DNA_glycosylase-like"/>
</dbReference>
<proteinExistence type="inferred from homology"/>
<organism evidence="11">
    <name type="scientific">freshwater metagenome</name>
    <dbReference type="NCBI Taxonomy" id="449393"/>
    <lineage>
        <taxon>unclassified sequences</taxon>
        <taxon>metagenomes</taxon>
        <taxon>ecological metagenomes</taxon>
    </lineage>
</organism>
<evidence type="ECO:0000256" key="1">
    <source>
        <dbReference type="ARBA" id="ARBA00022485"/>
    </source>
</evidence>
<evidence type="ECO:0000256" key="7">
    <source>
        <dbReference type="ARBA" id="ARBA00023204"/>
    </source>
</evidence>
<keyword evidence="3" id="KW-0227">DNA damage</keyword>
<dbReference type="CDD" id="cd10031">
    <property type="entry name" value="UDG-F5_TTUDGB_like"/>
    <property type="match status" value="1"/>
</dbReference>
<dbReference type="SMART" id="SM00986">
    <property type="entry name" value="UDG"/>
    <property type="match status" value="1"/>
</dbReference>
<evidence type="ECO:0000256" key="6">
    <source>
        <dbReference type="ARBA" id="ARBA00023014"/>
    </source>
</evidence>
<dbReference type="EMBL" id="CAEZTJ010000061">
    <property type="protein sequence ID" value="CAB4567592.1"/>
    <property type="molecule type" value="Genomic_DNA"/>
</dbReference>
<sequence length="241" mass="27095">MKYRSLASLDRALVKCEKCPRLVSWREEVAEVKRKAYKDERYWGKPVPGFGVEEPRILIVGLAPGAHGANRTGRIFTGDSSGDWLYRSLHRNGLASIATSTSRDDGQELFGTRITCAVHCAPPGNKPSTTERDACSSWFIEELSLAYGSLKVIVALGAFAWESVLRSIRSEFEVNEFIDSKGRIERNPRFSHGAQFEWRDDDGNSRVLLGSYHPSQQNTFTGKLTEAMLDQVFERASRFAR</sequence>
<dbReference type="GO" id="GO:0006284">
    <property type="term" value="P:base-excision repair"/>
    <property type="evidence" value="ECO:0007669"/>
    <property type="project" value="InterPro"/>
</dbReference>
<keyword evidence="1" id="KW-0004">4Fe-4S</keyword>
<reference evidence="11" key="1">
    <citation type="submission" date="2020-05" db="EMBL/GenBank/DDBJ databases">
        <authorList>
            <person name="Chiriac C."/>
            <person name="Salcher M."/>
            <person name="Ghai R."/>
            <person name="Kavagutti S V."/>
        </authorList>
    </citation>
    <scope>NUCLEOTIDE SEQUENCE</scope>
</reference>
<comment type="similarity">
    <text evidence="8">Belongs to the uracil-DNA glycosylase (UDG) superfamily. Type 5 (UDGb) family.</text>
</comment>
<keyword evidence="5" id="KW-0408">Iron</keyword>
<dbReference type="Pfam" id="PF03167">
    <property type="entry name" value="UDG"/>
    <property type="match status" value="1"/>
</dbReference>
<dbReference type="InterPro" id="IPR051536">
    <property type="entry name" value="UDG_Type-4/5"/>
</dbReference>
<dbReference type="SUPFAM" id="SSF52141">
    <property type="entry name" value="Uracil-DNA glycosylase-like"/>
    <property type="match status" value="1"/>
</dbReference>
<dbReference type="InterPro" id="IPR036895">
    <property type="entry name" value="Uracil-DNA_glycosylase-like_sf"/>
</dbReference>
<dbReference type="InterPro" id="IPR044147">
    <property type="entry name" value="UdgB-like"/>
</dbReference>
<dbReference type="SMART" id="SM00987">
    <property type="entry name" value="UreE_C"/>
    <property type="match status" value="1"/>
</dbReference>
<evidence type="ECO:0000256" key="9">
    <source>
        <dbReference type="ARBA" id="ARBA00023887"/>
    </source>
</evidence>
<evidence type="ECO:0000313" key="11">
    <source>
        <dbReference type="EMBL" id="CAB4567592.1"/>
    </source>
</evidence>
<dbReference type="AlphaFoldDB" id="A0A6J6DTZ3"/>
<dbReference type="PANTHER" id="PTHR33693">
    <property type="entry name" value="TYPE-5 URACIL-DNA GLYCOSYLASE"/>
    <property type="match status" value="1"/>
</dbReference>
<gene>
    <name evidence="11" type="ORF">UFOPK1650_00534</name>
</gene>
<dbReference type="GO" id="GO:0033958">
    <property type="term" value="F:DNA-deoxyinosine glycosylase activity"/>
    <property type="evidence" value="ECO:0007669"/>
    <property type="project" value="InterPro"/>
</dbReference>
<keyword evidence="7" id="KW-0234">DNA repair</keyword>
<keyword evidence="4" id="KW-0378">Hydrolase</keyword>
<evidence type="ECO:0000256" key="5">
    <source>
        <dbReference type="ARBA" id="ARBA00023004"/>
    </source>
</evidence>
<evidence type="ECO:0000259" key="10">
    <source>
        <dbReference type="SMART" id="SM00986"/>
    </source>
</evidence>
<dbReference type="GO" id="GO:0051539">
    <property type="term" value="F:4 iron, 4 sulfur cluster binding"/>
    <property type="evidence" value="ECO:0007669"/>
    <property type="project" value="UniProtKB-KW"/>
</dbReference>
<feature type="domain" description="Uracil-DNA glycosylase-like" evidence="10">
    <location>
        <begin position="48"/>
        <end position="233"/>
    </location>
</feature>
<evidence type="ECO:0000256" key="8">
    <source>
        <dbReference type="ARBA" id="ARBA00023779"/>
    </source>
</evidence>